<gene>
    <name evidence="1" type="ORF">MiAbW_02868</name>
</gene>
<dbReference type="AlphaFoldDB" id="A0A5J4FC78"/>
<evidence type="ECO:0000313" key="1">
    <source>
        <dbReference type="EMBL" id="GEA28294.1"/>
    </source>
</evidence>
<dbReference type="EMBL" id="BJKP01000030">
    <property type="protein sequence ID" value="GEA28294.1"/>
    <property type="molecule type" value="Genomic_DNA"/>
</dbReference>
<sequence>MLVISPFGPRLALGEVYTELSRSVEMLKSALTQIHFRDVKSAKPLYSKQKSVLTQIDIFPRGDFIITSTREWDLWTTTAIHFFKLHPLNVNSLQ</sequence>
<evidence type="ECO:0000313" key="2">
    <source>
        <dbReference type="Proteomes" id="UP000376575"/>
    </source>
</evidence>
<accession>A0A5J4FC78</accession>
<organism evidence="1 2">
    <name type="scientific">Microcystis aeruginosa NIES-4325</name>
    <dbReference type="NCBI Taxonomy" id="2569534"/>
    <lineage>
        <taxon>Bacteria</taxon>
        <taxon>Bacillati</taxon>
        <taxon>Cyanobacteriota</taxon>
        <taxon>Cyanophyceae</taxon>
        <taxon>Oscillatoriophycideae</taxon>
        <taxon>Chroococcales</taxon>
        <taxon>Microcystaceae</taxon>
        <taxon>Microcystis</taxon>
    </lineage>
</organism>
<dbReference type="Proteomes" id="UP000376575">
    <property type="component" value="Unassembled WGS sequence"/>
</dbReference>
<comment type="caution">
    <text evidence="1">The sequence shown here is derived from an EMBL/GenBank/DDBJ whole genome shotgun (WGS) entry which is preliminary data.</text>
</comment>
<protein>
    <submittedName>
        <fullName evidence="1">Uncharacterized protein</fullName>
    </submittedName>
</protein>
<name>A0A5J4FC78_MICAE</name>
<reference evidence="1 2" key="1">
    <citation type="journal article" date="2019" name="FEMS Microbiol. Lett.">
        <title>A novel salt-tolerant genotype illuminates the sucrose gene evolution in freshwater bloom-forming cyanobacterium Microcystis aeruginosa.</title>
        <authorList>
            <person name="Tanabe Y."/>
            <person name="Yamaguchi H."/>
            <person name="Sano T."/>
            <person name="Kawachi M."/>
        </authorList>
    </citation>
    <scope>NUCLEOTIDE SEQUENCE [LARGE SCALE GENOMIC DNA]</scope>
    <source>
        <strain evidence="1 2">NIES-4325</strain>
    </source>
</reference>
<proteinExistence type="predicted"/>